<evidence type="ECO:0000313" key="3">
    <source>
        <dbReference type="EMBL" id="KAF1994665.1"/>
    </source>
</evidence>
<keyword evidence="4" id="KW-1185">Reference proteome</keyword>
<keyword evidence="1" id="KW-1133">Transmembrane helix</keyword>
<dbReference type="Pfam" id="PF12770">
    <property type="entry name" value="CHAT"/>
    <property type="match status" value="1"/>
</dbReference>
<dbReference type="Proteomes" id="UP000799779">
    <property type="component" value="Unassembled WGS sequence"/>
</dbReference>
<dbReference type="EMBL" id="ML977654">
    <property type="protein sequence ID" value="KAF1994665.1"/>
    <property type="molecule type" value="Genomic_DNA"/>
</dbReference>
<name>A0A6A5W6A2_9PLEO</name>
<evidence type="ECO:0000256" key="1">
    <source>
        <dbReference type="SAM" id="Phobius"/>
    </source>
</evidence>
<dbReference type="InterPro" id="IPR024983">
    <property type="entry name" value="CHAT_dom"/>
</dbReference>
<proteinExistence type="predicted"/>
<keyword evidence="1" id="KW-0472">Membrane</keyword>
<evidence type="ECO:0000259" key="2">
    <source>
        <dbReference type="Pfam" id="PF12770"/>
    </source>
</evidence>
<keyword evidence="1" id="KW-0812">Transmembrane</keyword>
<gene>
    <name evidence="3" type="ORF">P154DRAFT_581613</name>
</gene>
<feature type="transmembrane region" description="Helical" evidence="1">
    <location>
        <begin position="1175"/>
        <end position="1192"/>
    </location>
</feature>
<feature type="domain" description="CHAT" evidence="2">
    <location>
        <begin position="917"/>
        <end position="1187"/>
    </location>
</feature>
<evidence type="ECO:0000313" key="4">
    <source>
        <dbReference type="Proteomes" id="UP000799779"/>
    </source>
</evidence>
<accession>A0A6A5W6A2</accession>
<dbReference type="OrthoDB" id="3758190at2759"/>
<sequence length="1193" mass="134094">MGDQCSFYDQHLLSHVTNKCDQNIIVRAAELQSHGRLHDAALQYENLQESRSVSGVVVYESRLLLMKGDFKKASSTLDKIIGPTTKITSSPTDALIILMKAHCNCFLHLHLQEAVDTARAVWEAWLGPAEVDKAPLTDTHVLLEYYYQGIITLKSMLQERRFVDTEQPTVLKARRVQLYNSLVLQGRVHEAFEVARMEMKFGASTIEQLRMFQSYLELCKKGPSVGAGISSYPLNLYEQSKPICAAHIHISIGKTLCKLDRQPKGAQSFQTALDLFSELDSTNGKALARMQIAFLDKSTVTALMATGDNLQRLAGDFMKTCNELQSLVQDLIDCKDWIGTNSALGELSEMLQCGPPFLQPKFQACQREIKKIYDETGNKFNFWHMQSQVWQFEFTKPSSFGKGIEMCEGFFKDDRKDPTSNRLLKEIFATMLMVAYEAIGDDVKAEDNAKLCLSLTKEVGDRRLIIANEISVARFRRKRLRVSETLLEIEKNTTSLAALFHESSGIDGKERLADYHDLVSLTIYLADLWTMRWDRSGVEEHHRERFLENALHWIETGLTLIPHVGDDVRSSSRGALDFVHAGILRRMDRTAETIRLCQETLSTLNGETSTRDKANTQQLLASTLMIEGSQNPSMEIFNDAKGAYLEAIKAARELGDMLMAAGCLKALVKMVANWPETSLPTKISLPDVLGWTQEWDDIWEEILSEASTYHGLKGLEVRQRLREKNSTDLYRIAIELCMNENDILQAWQWTQKAKARAVATSLGLSRLVPSNMSRGFSQNSLELLDREHALLDVIENSDERGRFHLRMEHFNLRQEMNSIPELRPIQAIRQGGNLEIVDLDCMFGGRKDILCVDWVEREDGTYHIIAVRPGELPQYFATEVTVAEVQEWLECYIYAEDSVDNLEDAIPEEMEVLDGLVSPLSDIVAKGDLLIFVPTGLLCAVPLHALSSTRNGGRNPVIEWNPVVYSNSLAISRQVFTRATNSSSSKSNKKCKVAVFGNPTPEHKTESKMAVEIGEYLKADIFMGEDATSHALRAAMQDDKLIHYHGHAQFDSSDILNNSVLSLYDGNVSVKHLFESSVLQSPHITLIACHSGQQKITIGDEPLGFFTALTVAGAGSVLGNLWELDDLHASSTFTKHFYKDLGNNIQAGKTNFVFDLALAHQKAVREMRASEKTRGLYYWAGIILYGSPWLIFS</sequence>
<organism evidence="3 4">
    <name type="scientific">Amniculicola lignicola CBS 123094</name>
    <dbReference type="NCBI Taxonomy" id="1392246"/>
    <lineage>
        <taxon>Eukaryota</taxon>
        <taxon>Fungi</taxon>
        <taxon>Dikarya</taxon>
        <taxon>Ascomycota</taxon>
        <taxon>Pezizomycotina</taxon>
        <taxon>Dothideomycetes</taxon>
        <taxon>Pleosporomycetidae</taxon>
        <taxon>Pleosporales</taxon>
        <taxon>Amniculicolaceae</taxon>
        <taxon>Amniculicola</taxon>
    </lineage>
</organism>
<protein>
    <recommendedName>
        <fullName evidence="2">CHAT domain-containing protein</fullName>
    </recommendedName>
</protein>
<dbReference type="AlphaFoldDB" id="A0A6A5W6A2"/>
<reference evidence="3" key="1">
    <citation type="journal article" date="2020" name="Stud. Mycol.">
        <title>101 Dothideomycetes genomes: a test case for predicting lifestyles and emergence of pathogens.</title>
        <authorList>
            <person name="Haridas S."/>
            <person name="Albert R."/>
            <person name="Binder M."/>
            <person name="Bloem J."/>
            <person name="Labutti K."/>
            <person name="Salamov A."/>
            <person name="Andreopoulos B."/>
            <person name="Baker S."/>
            <person name="Barry K."/>
            <person name="Bills G."/>
            <person name="Bluhm B."/>
            <person name="Cannon C."/>
            <person name="Castanera R."/>
            <person name="Culley D."/>
            <person name="Daum C."/>
            <person name="Ezra D."/>
            <person name="Gonzalez J."/>
            <person name="Henrissat B."/>
            <person name="Kuo A."/>
            <person name="Liang C."/>
            <person name="Lipzen A."/>
            <person name="Lutzoni F."/>
            <person name="Magnuson J."/>
            <person name="Mondo S."/>
            <person name="Nolan M."/>
            <person name="Ohm R."/>
            <person name="Pangilinan J."/>
            <person name="Park H.-J."/>
            <person name="Ramirez L."/>
            <person name="Alfaro M."/>
            <person name="Sun H."/>
            <person name="Tritt A."/>
            <person name="Yoshinaga Y."/>
            <person name="Zwiers L.-H."/>
            <person name="Turgeon B."/>
            <person name="Goodwin S."/>
            <person name="Spatafora J."/>
            <person name="Crous P."/>
            <person name="Grigoriev I."/>
        </authorList>
    </citation>
    <scope>NUCLEOTIDE SEQUENCE</scope>
    <source>
        <strain evidence="3">CBS 123094</strain>
    </source>
</reference>